<evidence type="ECO:0000313" key="3">
    <source>
        <dbReference type="Proteomes" id="UP000269945"/>
    </source>
</evidence>
<name>A0A9X9LGG3_GULGU</name>
<comment type="caution">
    <text evidence="2">The sequence shown here is derived from an EMBL/GenBank/DDBJ whole genome shotgun (WGS) entry which is preliminary data.</text>
</comment>
<sequence>MFFVLKCPQRSNSPSATCPSPRCSHSRHHPFLSTRSLPHTLRPTLGPRGGALPDLPRPTPGPPLPHNFPGARPQRRRPPPPHTRARLLPSQFG</sequence>
<dbReference type="Proteomes" id="UP000269945">
    <property type="component" value="Unassembled WGS sequence"/>
</dbReference>
<feature type="non-terminal residue" evidence="2">
    <location>
        <position position="93"/>
    </location>
</feature>
<gene>
    <name evidence="2" type="ORF">BN2614_LOCUS1</name>
</gene>
<dbReference type="EMBL" id="CYRY02002902">
    <property type="protein sequence ID" value="VCW67598.1"/>
    <property type="molecule type" value="Genomic_DNA"/>
</dbReference>
<feature type="compositionally biased region" description="Pro residues" evidence="1">
    <location>
        <begin position="55"/>
        <end position="66"/>
    </location>
</feature>
<keyword evidence="3" id="KW-1185">Reference proteome</keyword>
<dbReference type="AlphaFoldDB" id="A0A9X9LGG3"/>
<evidence type="ECO:0000256" key="1">
    <source>
        <dbReference type="SAM" id="MobiDB-lite"/>
    </source>
</evidence>
<reference evidence="2 3" key="1">
    <citation type="submission" date="2018-10" db="EMBL/GenBank/DDBJ databases">
        <authorList>
            <person name="Ekblom R."/>
            <person name="Jareborg N."/>
        </authorList>
    </citation>
    <scope>NUCLEOTIDE SEQUENCE [LARGE SCALE GENOMIC DNA]</scope>
    <source>
        <tissue evidence="2">Muscle</tissue>
    </source>
</reference>
<evidence type="ECO:0000313" key="2">
    <source>
        <dbReference type="EMBL" id="VCW67598.1"/>
    </source>
</evidence>
<proteinExistence type="predicted"/>
<protein>
    <submittedName>
        <fullName evidence="2">Uncharacterized protein</fullName>
    </submittedName>
</protein>
<feature type="compositionally biased region" description="Polar residues" evidence="1">
    <location>
        <begin position="9"/>
        <end position="18"/>
    </location>
</feature>
<feature type="compositionally biased region" description="Basic residues" evidence="1">
    <location>
        <begin position="73"/>
        <end position="85"/>
    </location>
</feature>
<organism evidence="2 3">
    <name type="scientific">Gulo gulo</name>
    <name type="common">Wolverine</name>
    <name type="synonym">Gluton</name>
    <dbReference type="NCBI Taxonomy" id="48420"/>
    <lineage>
        <taxon>Eukaryota</taxon>
        <taxon>Metazoa</taxon>
        <taxon>Chordata</taxon>
        <taxon>Craniata</taxon>
        <taxon>Vertebrata</taxon>
        <taxon>Euteleostomi</taxon>
        <taxon>Mammalia</taxon>
        <taxon>Eutheria</taxon>
        <taxon>Laurasiatheria</taxon>
        <taxon>Carnivora</taxon>
        <taxon>Caniformia</taxon>
        <taxon>Musteloidea</taxon>
        <taxon>Mustelidae</taxon>
        <taxon>Guloninae</taxon>
        <taxon>Gulo</taxon>
    </lineage>
</organism>
<feature type="region of interest" description="Disordered" evidence="1">
    <location>
        <begin position="1"/>
        <end position="93"/>
    </location>
</feature>
<accession>A0A9X9LGG3</accession>